<feature type="compositionally biased region" description="Polar residues" evidence="1">
    <location>
        <begin position="94"/>
        <end position="106"/>
    </location>
</feature>
<evidence type="ECO:0000256" key="1">
    <source>
        <dbReference type="SAM" id="MobiDB-lite"/>
    </source>
</evidence>
<evidence type="ECO:0000313" key="2">
    <source>
        <dbReference type="EMBL" id="KAL2514548.1"/>
    </source>
</evidence>
<dbReference type="Proteomes" id="UP001604277">
    <property type="component" value="Unassembled WGS sequence"/>
</dbReference>
<feature type="compositionally biased region" description="Polar residues" evidence="1">
    <location>
        <begin position="124"/>
        <end position="139"/>
    </location>
</feature>
<evidence type="ECO:0000313" key="3">
    <source>
        <dbReference type="Proteomes" id="UP001604277"/>
    </source>
</evidence>
<accession>A0ABD1TPR4</accession>
<comment type="caution">
    <text evidence="2">The sequence shown here is derived from an EMBL/GenBank/DDBJ whole genome shotgun (WGS) entry which is preliminary data.</text>
</comment>
<dbReference type="EMBL" id="JBFOLJ010000008">
    <property type="protein sequence ID" value="KAL2514548.1"/>
    <property type="molecule type" value="Genomic_DNA"/>
</dbReference>
<protein>
    <submittedName>
        <fullName evidence="2">Uncharacterized protein</fullName>
    </submittedName>
</protein>
<keyword evidence="3" id="KW-1185">Reference proteome</keyword>
<dbReference type="AlphaFoldDB" id="A0ABD1TPR4"/>
<proteinExistence type="predicted"/>
<feature type="region of interest" description="Disordered" evidence="1">
    <location>
        <begin position="76"/>
        <end position="155"/>
    </location>
</feature>
<sequence length="203" mass="22598">MPRSKSNPKLVDTPNKVKNWKESFFFVSGNWEFQPTNPTPRISIPRFYGELRKINFTKPKKNLTYVSTPKVVQTKISLKAKSPPPTNGVVNKEPSPNSVRPTQNEVSGKGKEKVMEPPPKVKPTSKQAHSSSKTAQLGSSLGEKRPSSDSISSPAKKLRNYEPVLQPSTMVSSLLGFLSRVCSSLFRAFNKAWEDFSTTMTAR</sequence>
<organism evidence="2 3">
    <name type="scientific">Forsythia ovata</name>
    <dbReference type="NCBI Taxonomy" id="205694"/>
    <lineage>
        <taxon>Eukaryota</taxon>
        <taxon>Viridiplantae</taxon>
        <taxon>Streptophyta</taxon>
        <taxon>Embryophyta</taxon>
        <taxon>Tracheophyta</taxon>
        <taxon>Spermatophyta</taxon>
        <taxon>Magnoliopsida</taxon>
        <taxon>eudicotyledons</taxon>
        <taxon>Gunneridae</taxon>
        <taxon>Pentapetalae</taxon>
        <taxon>asterids</taxon>
        <taxon>lamiids</taxon>
        <taxon>Lamiales</taxon>
        <taxon>Oleaceae</taxon>
        <taxon>Forsythieae</taxon>
        <taxon>Forsythia</taxon>
    </lineage>
</organism>
<gene>
    <name evidence="2" type="ORF">Fot_28519</name>
</gene>
<name>A0ABD1TPR4_9LAMI</name>
<reference evidence="3" key="1">
    <citation type="submission" date="2024-07" db="EMBL/GenBank/DDBJ databases">
        <title>Two chromosome-level genome assemblies of Korean endemic species Abeliophyllum distichum and Forsythia ovata (Oleaceae).</title>
        <authorList>
            <person name="Jang H."/>
        </authorList>
    </citation>
    <scope>NUCLEOTIDE SEQUENCE [LARGE SCALE GENOMIC DNA]</scope>
</reference>